<proteinExistence type="predicted"/>
<reference evidence="2" key="1">
    <citation type="journal article" date="2020" name="Nature">
        <title>Giant virus diversity and host interactions through global metagenomics.</title>
        <authorList>
            <person name="Schulz F."/>
            <person name="Roux S."/>
            <person name="Paez-Espino D."/>
            <person name="Jungbluth S."/>
            <person name="Walsh D.A."/>
            <person name="Denef V.J."/>
            <person name="McMahon K.D."/>
            <person name="Konstantinidis K.T."/>
            <person name="Eloe-Fadrosh E.A."/>
            <person name="Kyrpides N.C."/>
            <person name="Woyke T."/>
        </authorList>
    </citation>
    <scope>NUCLEOTIDE SEQUENCE</scope>
    <source>
        <strain evidence="2">GVMAG-M-3300027791-30</strain>
    </source>
</reference>
<dbReference type="InterPro" id="IPR006342">
    <property type="entry name" value="FkbM_mtfrase"/>
</dbReference>
<evidence type="ECO:0000259" key="1">
    <source>
        <dbReference type="Pfam" id="PF05050"/>
    </source>
</evidence>
<dbReference type="AlphaFoldDB" id="A0A6C0LER2"/>
<dbReference type="Gene3D" id="3.40.50.150">
    <property type="entry name" value="Vaccinia Virus protein VP39"/>
    <property type="match status" value="1"/>
</dbReference>
<accession>A0A6C0LER2</accession>
<name>A0A6C0LER2_9ZZZZ</name>
<dbReference type="SUPFAM" id="SSF53335">
    <property type="entry name" value="S-adenosyl-L-methionine-dependent methyltransferases"/>
    <property type="match status" value="1"/>
</dbReference>
<protein>
    <recommendedName>
        <fullName evidence="1">Methyltransferase FkbM domain-containing protein</fullName>
    </recommendedName>
</protein>
<dbReference type="Pfam" id="PF05050">
    <property type="entry name" value="Methyltransf_21"/>
    <property type="match status" value="1"/>
</dbReference>
<dbReference type="NCBIfam" id="TIGR01444">
    <property type="entry name" value="fkbM_fam"/>
    <property type="match status" value="1"/>
</dbReference>
<feature type="domain" description="Methyltransferase FkbM" evidence="1">
    <location>
        <begin position="2"/>
        <end position="114"/>
    </location>
</feature>
<dbReference type="EMBL" id="MN740476">
    <property type="protein sequence ID" value="QHU28937.1"/>
    <property type="molecule type" value="Genomic_DNA"/>
</dbReference>
<evidence type="ECO:0000313" key="2">
    <source>
        <dbReference type="EMBL" id="QHU28937.1"/>
    </source>
</evidence>
<dbReference type="InterPro" id="IPR029063">
    <property type="entry name" value="SAM-dependent_MTases_sf"/>
</dbReference>
<organism evidence="2">
    <name type="scientific">viral metagenome</name>
    <dbReference type="NCBI Taxonomy" id="1070528"/>
    <lineage>
        <taxon>unclassified sequences</taxon>
        <taxon>metagenomes</taxon>
        <taxon>organismal metagenomes</taxon>
    </lineage>
</organism>
<sequence>MAIYNNIKNIKTINKAISDKNQIISTLDDINHCSFNDKGLGKIKINAFALDYLLQQNEINNISLIHLDVEGFELKVILGSLNLIKIFSPIISFEQHILTDNYLELSNLLYEMNYNIYLINEVLPGCKTDCRNLMAFPKNLKYIDQINEYLDKKLLVSIKNHDIINYDSLYTATIYGTFFNNKEYHNIKSVKINKNLYVFSVNDKNYTIFVAIDSDKKWIHSKYILSEINLNCKNSIINAYNNMNGIIKEQTQCNIKNIKFI</sequence>